<dbReference type="InterPro" id="IPR002611">
    <property type="entry name" value="IstB_ATP-bd"/>
</dbReference>
<evidence type="ECO:0000313" key="2">
    <source>
        <dbReference type="EMBL" id="GEC15753.1"/>
    </source>
</evidence>
<dbReference type="AlphaFoldDB" id="A0A4Y3W9Z0"/>
<reference evidence="2 3" key="1">
    <citation type="submission" date="2019-06" db="EMBL/GenBank/DDBJ databases">
        <title>Whole genome shotgun sequence of Nitrobacter winogradskyi NBRC 14297.</title>
        <authorList>
            <person name="Hosoyama A."/>
            <person name="Uohara A."/>
            <person name="Ohji S."/>
            <person name="Ichikawa N."/>
        </authorList>
    </citation>
    <scope>NUCLEOTIDE SEQUENCE [LARGE SCALE GENOMIC DNA]</scope>
    <source>
        <strain evidence="2 3">NBRC 14297</strain>
    </source>
</reference>
<dbReference type="GO" id="GO:0006260">
    <property type="term" value="P:DNA replication"/>
    <property type="evidence" value="ECO:0007669"/>
    <property type="project" value="TreeGrafter"/>
</dbReference>
<comment type="caution">
    <text evidence="2">The sequence shown here is derived from an EMBL/GenBank/DDBJ whole genome shotgun (WGS) entry which is preliminary data.</text>
</comment>
<dbReference type="PANTHER" id="PTHR30050">
    <property type="entry name" value="CHROMOSOMAL REPLICATION INITIATOR PROTEIN DNAA"/>
    <property type="match status" value="1"/>
</dbReference>
<dbReference type="SUPFAM" id="SSF52540">
    <property type="entry name" value="P-loop containing nucleoside triphosphate hydrolases"/>
    <property type="match status" value="1"/>
</dbReference>
<feature type="domain" description="IstB-like ATP-binding" evidence="1">
    <location>
        <begin position="2"/>
        <end position="81"/>
    </location>
</feature>
<dbReference type="Gene3D" id="3.40.50.300">
    <property type="entry name" value="P-loop containing nucleotide triphosphate hydrolases"/>
    <property type="match status" value="1"/>
</dbReference>
<name>A0A4Y3W9Z0_NITWI</name>
<evidence type="ECO:0000313" key="3">
    <source>
        <dbReference type="Proteomes" id="UP000318825"/>
    </source>
</evidence>
<dbReference type="Pfam" id="PF01695">
    <property type="entry name" value="IstB_IS21"/>
    <property type="match status" value="1"/>
</dbReference>
<gene>
    <name evidence="2" type="ORF">NWI01_16450</name>
</gene>
<accession>A0A4Y3W9Z0</accession>
<dbReference type="EMBL" id="BJNF01000041">
    <property type="protein sequence ID" value="GEC15753.1"/>
    <property type="molecule type" value="Genomic_DNA"/>
</dbReference>
<dbReference type="Proteomes" id="UP000318825">
    <property type="component" value="Unassembled WGS sequence"/>
</dbReference>
<organism evidence="2 3">
    <name type="scientific">Nitrobacter winogradskyi</name>
    <name type="common">Nitrobacter agilis</name>
    <dbReference type="NCBI Taxonomy" id="913"/>
    <lineage>
        <taxon>Bacteria</taxon>
        <taxon>Pseudomonadati</taxon>
        <taxon>Pseudomonadota</taxon>
        <taxon>Alphaproteobacteria</taxon>
        <taxon>Hyphomicrobiales</taxon>
        <taxon>Nitrobacteraceae</taxon>
        <taxon>Nitrobacter</taxon>
    </lineage>
</organism>
<dbReference type="InterPro" id="IPR027417">
    <property type="entry name" value="P-loop_NTPase"/>
</dbReference>
<dbReference type="PANTHER" id="PTHR30050:SF4">
    <property type="entry name" value="ATP-BINDING PROTEIN RV3427C IN INSERTION SEQUENCE-RELATED"/>
    <property type="match status" value="1"/>
</dbReference>
<dbReference type="CDD" id="cd00009">
    <property type="entry name" value="AAA"/>
    <property type="match status" value="1"/>
</dbReference>
<sequence>MLFGGTGTGKTYLAIAIARSCIRSGARGRFYNVVDLVDRLEIETRNGRQGRLAEHLTRMDFIVLDELGYLPFAQSGGQLLFPSRQSAL</sequence>
<evidence type="ECO:0000259" key="1">
    <source>
        <dbReference type="Pfam" id="PF01695"/>
    </source>
</evidence>
<dbReference type="GO" id="GO:0005524">
    <property type="term" value="F:ATP binding"/>
    <property type="evidence" value="ECO:0007669"/>
    <property type="project" value="InterPro"/>
</dbReference>
<protein>
    <recommendedName>
        <fullName evidence="1">IstB-like ATP-binding domain-containing protein</fullName>
    </recommendedName>
</protein>
<proteinExistence type="predicted"/>